<accession>A0A6P5FIH0</accession>
<dbReference type="Gene3D" id="4.10.280.10">
    <property type="entry name" value="Helix-loop-helix DNA-binding domain"/>
    <property type="match status" value="1"/>
</dbReference>
<sequence length="366" mass="40665">MSREEMELTANWSSYNGSSTPAEESEIVAQFISTYPFQNEQDHRDLGFGAPPMYWPDHHNASNSYYCNGNANPNLHYWSQGDSNSSSVSTSTGTCCYFVPHSDYESYYVNTNSSSPMIFNLVEEQRKNRSLQVVPNPSLREQTGVNAETSSDDHGDSSMNIGLSDQITHPKRKFLSNRNDKVVDQSKFENPIESTKKKSKASTKVQKCAKKMQSKRAQKNVKSGDEEECNAAVNGQISSSCYSSDNESINSQEMNGGGSASSSSKGSPALNLNAKTRAGRGSATDPQSLYARKRRERINERLRILQNLVPNGTKVDISTMLEEAVQYVKFLQLQIKLLSSDELWMYAPIAYNGINIGLDLKISPPQ</sequence>
<evidence type="ECO:0000256" key="4">
    <source>
        <dbReference type="ARBA" id="ARBA00023125"/>
    </source>
</evidence>
<feature type="region of interest" description="Disordered" evidence="7">
    <location>
        <begin position="241"/>
        <end position="292"/>
    </location>
</feature>
<gene>
    <name evidence="10" type="primary">LOC109715228</name>
</gene>
<feature type="compositionally biased region" description="Basic residues" evidence="7">
    <location>
        <begin position="197"/>
        <end position="219"/>
    </location>
</feature>
<dbReference type="RefSeq" id="XP_020095729.1">
    <property type="nucleotide sequence ID" value="XM_020240140.1"/>
</dbReference>
<evidence type="ECO:0000259" key="8">
    <source>
        <dbReference type="PROSITE" id="PS50888"/>
    </source>
</evidence>
<evidence type="ECO:0000313" key="9">
    <source>
        <dbReference type="Proteomes" id="UP000515123"/>
    </source>
</evidence>
<dbReference type="GO" id="GO:0046983">
    <property type="term" value="F:protein dimerization activity"/>
    <property type="evidence" value="ECO:0007669"/>
    <property type="project" value="InterPro"/>
</dbReference>
<evidence type="ECO:0000256" key="7">
    <source>
        <dbReference type="SAM" id="MobiDB-lite"/>
    </source>
</evidence>
<feature type="compositionally biased region" description="Polar residues" evidence="7">
    <location>
        <begin position="157"/>
        <end position="167"/>
    </location>
</feature>
<dbReference type="InterPro" id="IPR011598">
    <property type="entry name" value="bHLH_dom"/>
</dbReference>
<feature type="region of interest" description="Disordered" evidence="7">
    <location>
        <begin position="135"/>
        <end position="229"/>
    </location>
</feature>
<dbReference type="CDD" id="cd11454">
    <property type="entry name" value="bHLH_AtIND_like"/>
    <property type="match status" value="1"/>
</dbReference>
<dbReference type="GO" id="GO:0000981">
    <property type="term" value="F:DNA-binding transcription factor activity, RNA polymerase II-specific"/>
    <property type="evidence" value="ECO:0007669"/>
    <property type="project" value="TreeGrafter"/>
</dbReference>
<dbReference type="PANTHER" id="PTHR16223">
    <property type="entry name" value="TRANSCRIPTION FACTOR BHLH83-RELATED"/>
    <property type="match status" value="1"/>
</dbReference>
<dbReference type="SUPFAM" id="SSF47459">
    <property type="entry name" value="HLH, helix-loop-helix DNA-binding domain"/>
    <property type="match status" value="1"/>
</dbReference>
<dbReference type="Gramene" id="Aco008553.1.mrna1">
    <property type="protein sequence ID" value="Aco008553.1.mrna1"/>
    <property type="gene ID" value="Aco008553.1.path1"/>
</dbReference>
<dbReference type="InterPro" id="IPR036638">
    <property type="entry name" value="HLH_DNA-bd_sf"/>
</dbReference>
<dbReference type="InterPro" id="IPR045843">
    <property type="entry name" value="IND-like"/>
</dbReference>
<dbReference type="Proteomes" id="UP000515123">
    <property type="component" value="Linkage group 9"/>
</dbReference>
<dbReference type="PROSITE" id="PS50888">
    <property type="entry name" value="BHLH"/>
    <property type="match status" value="1"/>
</dbReference>
<dbReference type="FunFam" id="4.10.280.10:FF:000022">
    <property type="entry name" value="Basic helix-loop-helix transcription factor"/>
    <property type="match status" value="1"/>
</dbReference>
<dbReference type="OrthoDB" id="651283at2759"/>
<feature type="domain" description="BHLH" evidence="8">
    <location>
        <begin position="282"/>
        <end position="331"/>
    </location>
</feature>
<dbReference type="SMART" id="SM00353">
    <property type="entry name" value="HLH"/>
    <property type="match status" value="1"/>
</dbReference>
<dbReference type="PANTHER" id="PTHR16223:SF274">
    <property type="entry name" value="TRANSCRIPTION FACTOR BHLH84"/>
    <property type="match status" value="1"/>
</dbReference>
<reference evidence="9" key="1">
    <citation type="journal article" date="2015" name="Nat. Genet.">
        <title>The pineapple genome and the evolution of CAM photosynthesis.</title>
        <authorList>
            <person name="Ming R."/>
            <person name="VanBuren R."/>
            <person name="Wai C.M."/>
            <person name="Tang H."/>
            <person name="Schatz M.C."/>
            <person name="Bowers J.E."/>
            <person name="Lyons E."/>
            <person name="Wang M.L."/>
            <person name="Chen J."/>
            <person name="Biggers E."/>
            <person name="Zhang J."/>
            <person name="Huang L."/>
            <person name="Zhang L."/>
            <person name="Miao W."/>
            <person name="Zhang J."/>
            <person name="Ye Z."/>
            <person name="Miao C."/>
            <person name="Lin Z."/>
            <person name="Wang H."/>
            <person name="Zhou H."/>
            <person name="Yim W.C."/>
            <person name="Priest H.D."/>
            <person name="Zheng C."/>
            <person name="Woodhouse M."/>
            <person name="Edger P.P."/>
            <person name="Guyot R."/>
            <person name="Guo H.B."/>
            <person name="Guo H."/>
            <person name="Zheng G."/>
            <person name="Singh R."/>
            <person name="Sharma A."/>
            <person name="Min X."/>
            <person name="Zheng Y."/>
            <person name="Lee H."/>
            <person name="Gurtowski J."/>
            <person name="Sedlazeck F.J."/>
            <person name="Harkess A."/>
            <person name="McKain M.R."/>
            <person name="Liao Z."/>
            <person name="Fang J."/>
            <person name="Liu J."/>
            <person name="Zhang X."/>
            <person name="Zhang Q."/>
            <person name="Hu W."/>
            <person name="Qin Y."/>
            <person name="Wang K."/>
            <person name="Chen L.Y."/>
            <person name="Shirley N."/>
            <person name="Lin Y.R."/>
            <person name="Liu L.Y."/>
            <person name="Hernandez A.G."/>
            <person name="Wright C.L."/>
            <person name="Bulone V."/>
            <person name="Tuskan G.A."/>
            <person name="Heath K."/>
            <person name="Zee F."/>
            <person name="Moore P.H."/>
            <person name="Sunkar R."/>
            <person name="Leebens-Mack J.H."/>
            <person name="Mockler T."/>
            <person name="Bennetzen J.L."/>
            <person name="Freeling M."/>
            <person name="Sankoff D."/>
            <person name="Paterson A.H."/>
            <person name="Zhu X."/>
            <person name="Yang X."/>
            <person name="Smith J.A."/>
            <person name="Cushman J.C."/>
            <person name="Paull R.E."/>
            <person name="Yu Q."/>
        </authorList>
    </citation>
    <scope>NUCLEOTIDE SEQUENCE [LARGE SCALE GENOMIC DNA]</scope>
    <source>
        <strain evidence="9">cv. F153</strain>
    </source>
</reference>
<keyword evidence="4" id="KW-0238">DNA-binding</keyword>
<name>A0A6P5FIH0_ANACO</name>
<comment type="subcellular location">
    <subcellularLocation>
        <location evidence="1">Nucleus</location>
    </subcellularLocation>
</comment>
<evidence type="ECO:0000256" key="2">
    <source>
        <dbReference type="ARBA" id="ARBA00005510"/>
    </source>
</evidence>
<evidence type="ECO:0000256" key="3">
    <source>
        <dbReference type="ARBA" id="ARBA00023015"/>
    </source>
</evidence>
<keyword evidence="6" id="KW-0539">Nucleus</keyword>
<protein>
    <submittedName>
        <fullName evidence="10">Transcription factor bHLH84-like</fullName>
    </submittedName>
</protein>
<proteinExistence type="inferred from homology"/>
<organism evidence="9 10">
    <name type="scientific">Ananas comosus</name>
    <name type="common">Pineapple</name>
    <name type="synonym">Ananas ananas</name>
    <dbReference type="NCBI Taxonomy" id="4615"/>
    <lineage>
        <taxon>Eukaryota</taxon>
        <taxon>Viridiplantae</taxon>
        <taxon>Streptophyta</taxon>
        <taxon>Embryophyta</taxon>
        <taxon>Tracheophyta</taxon>
        <taxon>Spermatophyta</taxon>
        <taxon>Magnoliopsida</taxon>
        <taxon>Liliopsida</taxon>
        <taxon>Poales</taxon>
        <taxon>Bromeliaceae</taxon>
        <taxon>Bromelioideae</taxon>
        <taxon>Ananas</taxon>
    </lineage>
</organism>
<dbReference type="GO" id="GO:0005634">
    <property type="term" value="C:nucleus"/>
    <property type="evidence" value="ECO:0007669"/>
    <property type="project" value="UniProtKB-SubCell"/>
</dbReference>
<feature type="compositionally biased region" description="Basic and acidic residues" evidence="7">
    <location>
        <begin position="178"/>
        <end position="187"/>
    </location>
</feature>
<dbReference type="Pfam" id="PF00010">
    <property type="entry name" value="HLH"/>
    <property type="match status" value="1"/>
</dbReference>
<dbReference type="GeneID" id="109715228"/>
<evidence type="ECO:0000313" key="10">
    <source>
        <dbReference type="RefSeq" id="XP_020095729.1"/>
    </source>
</evidence>
<comment type="similarity">
    <text evidence="2">Belongs to the bHLH protein family.</text>
</comment>
<dbReference type="AlphaFoldDB" id="A0A6P5FIH0"/>
<feature type="compositionally biased region" description="Polar residues" evidence="7">
    <location>
        <begin position="135"/>
        <end position="149"/>
    </location>
</feature>
<keyword evidence="9" id="KW-1185">Reference proteome</keyword>
<dbReference type="GO" id="GO:0000978">
    <property type="term" value="F:RNA polymerase II cis-regulatory region sequence-specific DNA binding"/>
    <property type="evidence" value="ECO:0007669"/>
    <property type="project" value="TreeGrafter"/>
</dbReference>
<reference evidence="10" key="2">
    <citation type="submission" date="2025-08" db="UniProtKB">
        <authorList>
            <consortium name="RefSeq"/>
        </authorList>
    </citation>
    <scope>IDENTIFICATION</scope>
    <source>
        <tissue evidence="10">Leaf</tissue>
    </source>
</reference>
<evidence type="ECO:0000256" key="6">
    <source>
        <dbReference type="ARBA" id="ARBA00023242"/>
    </source>
</evidence>
<evidence type="ECO:0000256" key="1">
    <source>
        <dbReference type="ARBA" id="ARBA00004123"/>
    </source>
</evidence>
<feature type="compositionally biased region" description="Polar residues" evidence="7">
    <location>
        <begin position="241"/>
        <end position="254"/>
    </location>
</feature>
<keyword evidence="3" id="KW-0805">Transcription regulation</keyword>
<keyword evidence="5" id="KW-0804">Transcription</keyword>
<evidence type="ECO:0000256" key="5">
    <source>
        <dbReference type="ARBA" id="ARBA00023163"/>
    </source>
</evidence>